<dbReference type="RefSeq" id="WP_059350175.1">
    <property type="nucleotide sequence ID" value="NZ_LDYG01000007.1"/>
</dbReference>
<keyword evidence="3" id="KW-1185">Reference proteome</keyword>
<dbReference type="AlphaFoldDB" id="A0A147KBT7"/>
<proteinExistence type="predicted"/>
<organism evidence="2 3">
    <name type="scientific">Bacillus coahuilensis p1.1.43</name>
    <dbReference type="NCBI Taxonomy" id="1150625"/>
    <lineage>
        <taxon>Bacteria</taxon>
        <taxon>Bacillati</taxon>
        <taxon>Bacillota</taxon>
        <taxon>Bacilli</taxon>
        <taxon>Bacillales</taxon>
        <taxon>Bacillaceae</taxon>
        <taxon>Bacillus</taxon>
    </lineage>
</organism>
<sequence length="400" mass="45323">MHCHNCGQSMDRSSLLCAKCGTPIGEESGDLTTISGSFNFTSLIRKGIRYGGALIGILFLLLTFWLLTEYLVSTLSISSSQTLSHGSELITIVYGVGSSVLTLVGLITIFVSINSQHRIQRCREVLWELMELPYQCWDERGNFVYNFSIEQGIRQRLIIYQRTLKSGVVFNHLIVSFLFVCIVVISIMYIVTIRVLKDSYFTSEGSYTFIYGVILLGVFLMLAFALLLLSLSRIRLIASLPNLADIMNANTQKSDIPSILLAAMCMRMLIRQDVTARFTFPFHKFTVFPWITGVMKETGEEVLLLGGPFEGNPDKEPLTHSFIDHERAHRLHFPLLSSMDHALYKEIVYKFELSSNQGTVYVEFVQDGSQPEEKEGRLHPATIIPQLKNENELFKELDFQ</sequence>
<feature type="transmembrane region" description="Helical" evidence="1">
    <location>
        <begin position="209"/>
        <end position="229"/>
    </location>
</feature>
<dbReference type="PATRIC" id="fig|1150625.3.peg.414"/>
<dbReference type="OrthoDB" id="2942458at2"/>
<feature type="transmembrane region" description="Helical" evidence="1">
    <location>
        <begin position="168"/>
        <end position="189"/>
    </location>
</feature>
<evidence type="ECO:0000313" key="2">
    <source>
        <dbReference type="EMBL" id="KUP08821.1"/>
    </source>
</evidence>
<feature type="transmembrane region" description="Helical" evidence="1">
    <location>
        <begin position="92"/>
        <end position="113"/>
    </location>
</feature>
<keyword evidence="1" id="KW-0812">Transmembrane</keyword>
<keyword evidence="1" id="KW-0472">Membrane</keyword>
<dbReference type="Proteomes" id="UP000074108">
    <property type="component" value="Unassembled WGS sequence"/>
</dbReference>
<dbReference type="EMBL" id="LDYG01000007">
    <property type="protein sequence ID" value="KUP08821.1"/>
    <property type="molecule type" value="Genomic_DNA"/>
</dbReference>
<name>A0A147KBT7_9BACI</name>
<evidence type="ECO:0000313" key="3">
    <source>
        <dbReference type="Proteomes" id="UP000074108"/>
    </source>
</evidence>
<reference evidence="2 3" key="1">
    <citation type="journal article" date="2016" name="Front. Microbiol.">
        <title>Microevolution Analysis of Bacillus coahuilensis Unveils Differences in Phosphorus Acquisition Strategies and Their Regulation.</title>
        <authorList>
            <person name="Gomez-Lunar Z."/>
            <person name="Hernandez-Gonzalez I."/>
            <person name="Rodriguez-Torres M.D."/>
            <person name="Souza V."/>
            <person name="Olmedo-Alvarez G."/>
        </authorList>
    </citation>
    <scope>NUCLEOTIDE SEQUENCE [LARGE SCALE GENOMIC DNA]</scope>
    <source>
        <strain evidence="3">p1.1.43</strain>
    </source>
</reference>
<gene>
    <name evidence="2" type="ORF">Q75_01960</name>
</gene>
<comment type="caution">
    <text evidence="2">The sequence shown here is derived from an EMBL/GenBank/DDBJ whole genome shotgun (WGS) entry which is preliminary data.</text>
</comment>
<evidence type="ECO:0000256" key="1">
    <source>
        <dbReference type="SAM" id="Phobius"/>
    </source>
</evidence>
<feature type="transmembrane region" description="Helical" evidence="1">
    <location>
        <begin position="50"/>
        <end position="72"/>
    </location>
</feature>
<protein>
    <recommendedName>
        <fullName evidence="4">Zinc-ribbon domain-containing protein</fullName>
    </recommendedName>
</protein>
<accession>A0A147KBT7</accession>
<keyword evidence="1" id="KW-1133">Transmembrane helix</keyword>
<evidence type="ECO:0008006" key="4">
    <source>
        <dbReference type="Google" id="ProtNLM"/>
    </source>
</evidence>